<evidence type="ECO:0000256" key="4">
    <source>
        <dbReference type="ARBA" id="ARBA00022491"/>
    </source>
</evidence>
<dbReference type="EMBL" id="PEKT03000001">
    <property type="protein sequence ID" value="KAK8443351.1"/>
    <property type="molecule type" value="Genomic_DNA"/>
</dbReference>
<feature type="compositionally biased region" description="Basic and acidic residues" evidence="11">
    <location>
        <begin position="553"/>
        <end position="569"/>
    </location>
</feature>
<feature type="compositionally biased region" description="Acidic residues" evidence="11">
    <location>
        <begin position="310"/>
        <end position="327"/>
    </location>
</feature>
<proteinExistence type="inferred from homology"/>
<dbReference type="Proteomes" id="UP000230249">
    <property type="component" value="Unassembled WGS sequence"/>
</dbReference>
<evidence type="ECO:0000256" key="9">
    <source>
        <dbReference type="ARBA" id="ARBA00032008"/>
    </source>
</evidence>
<feature type="region of interest" description="Disordered" evidence="11">
    <location>
        <begin position="500"/>
        <end position="584"/>
    </location>
</feature>
<reference evidence="14 16" key="3">
    <citation type="journal article" date="2018" name="Nat. Commun.">
        <title>Genomic insights into multidrug-resistance, mating and virulence in Candida auris and related emerging species.</title>
        <authorList>
            <person name="Munoz J.F."/>
            <person name="Gade L."/>
            <person name="Chow N.A."/>
            <person name="Loparev V.N."/>
            <person name="Juieng P."/>
            <person name="Berkow E.L."/>
            <person name="Farrer R.A."/>
            <person name="Litvintseva A.P."/>
            <person name="Cuomo C.A."/>
        </authorList>
    </citation>
    <scope>GENOME REANNOTATION</scope>
    <source>
        <strain evidence="14 16">B8441</strain>
    </source>
</reference>
<evidence type="ECO:0000313" key="15">
    <source>
        <dbReference type="EMBL" id="PIS52244.1"/>
    </source>
</evidence>
<comment type="function">
    <text evidence="10">Component of the SRB8-11 complex. The SRB8-11 complex is a regulatory module of the Mediator complex which is itself involved in regulation of basal and activated RNA polymerase II-dependent transcription. The SRB8-11 complex may be involved in the transcriptional repression of a subset of genes regulated by Mediator. It may inhibit the association of the Mediator complex with RNA polymerase II to form the holoenzyme complex.</text>
</comment>
<evidence type="ECO:0000256" key="8">
    <source>
        <dbReference type="ARBA" id="ARBA00023242"/>
    </source>
</evidence>
<dbReference type="GO" id="GO:0016592">
    <property type="term" value="C:mediator complex"/>
    <property type="evidence" value="ECO:0007669"/>
    <property type="project" value="InterPro"/>
</dbReference>
<dbReference type="STRING" id="498019.A0A2H0ZNM9"/>
<feature type="compositionally biased region" description="Polar residues" evidence="11">
    <location>
        <begin position="357"/>
        <end position="371"/>
    </location>
</feature>
<dbReference type="VEuPathDB" id="FungiDB:CJJ09_000250"/>
<evidence type="ECO:0000256" key="6">
    <source>
        <dbReference type="ARBA" id="ARBA00023159"/>
    </source>
</evidence>
<feature type="region of interest" description="Disordered" evidence="11">
    <location>
        <begin position="666"/>
        <end position="704"/>
    </location>
</feature>
<keyword evidence="7 10" id="KW-0804">Transcription</keyword>
<dbReference type="InterPro" id="IPR051139">
    <property type="entry name" value="Mediator_complx_sub13"/>
</dbReference>
<comment type="subcellular location">
    <subcellularLocation>
        <location evidence="1 10">Nucleus</location>
    </subcellularLocation>
</comment>
<evidence type="ECO:0000256" key="10">
    <source>
        <dbReference type="RuleBase" id="RU364134"/>
    </source>
</evidence>
<feature type="compositionally biased region" description="Basic and acidic residues" evidence="11">
    <location>
        <begin position="501"/>
        <end position="512"/>
    </location>
</feature>
<dbReference type="EMBL" id="PEKT02000007">
    <property type="protein sequence ID" value="PIS52244.1"/>
    <property type="molecule type" value="Genomic_DNA"/>
</dbReference>
<comment type="subunit">
    <text evidence="10">Component of the SRB8-11 complex, which itself associates with the Mediator complex.</text>
</comment>
<dbReference type="GO" id="GO:0045944">
    <property type="term" value="P:positive regulation of transcription by RNA polymerase II"/>
    <property type="evidence" value="ECO:0007669"/>
    <property type="project" value="TreeGrafter"/>
</dbReference>
<gene>
    <name evidence="15" type="ORF">B9J08_003858</name>
    <name evidence="14" type="ORF">B9J08_01716</name>
</gene>
<keyword evidence="16" id="KW-1185">Reference proteome</keyword>
<name>A0A2H0ZNM9_CANAR</name>
<dbReference type="OMA" id="WELCLLQ"/>
<feature type="compositionally biased region" description="Low complexity" evidence="11">
    <location>
        <begin position="690"/>
        <end position="704"/>
    </location>
</feature>
<feature type="compositionally biased region" description="Polar residues" evidence="11">
    <location>
        <begin position="245"/>
        <end position="269"/>
    </location>
</feature>
<organism evidence="15">
    <name type="scientific">Candidozyma auris</name>
    <name type="common">Yeast</name>
    <name type="synonym">Candida auris</name>
    <dbReference type="NCBI Taxonomy" id="498019"/>
    <lineage>
        <taxon>Eukaryota</taxon>
        <taxon>Fungi</taxon>
        <taxon>Dikarya</taxon>
        <taxon>Ascomycota</taxon>
        <taxon>Saccharomycotina</taxon>
        <taxon>Pichiomycetes</taxon>
        <taxon>Metschnikowiaceae</taxon>
        <taxon>Candidozyma</taxon>
    </lineage>
</organism>
<evidence type="ECO:0000313" key="14">
    <source>
        <dbReference type="EMBL" id="KAK8443351.1"/>
    </source>
</evidence>
<dbReference type="VEuPathDB" id="FungiDB:CJI97_003931"/>
<evidence type="ECO:0000256" key="7">
    <source>
        <dbReference type="ARBA" id="ARBA00023163"/>
    </source>
</evidence>
<reference evidence="14" key="4">
    <citation type="submission" date="2024-03" db="EMBL/GenBank/DDBJ databases">
        <title>Improved genome assembly of Candida auris strain B8441 and annotation of B11205.</title>
        <authorList>
            <person name="Cauldron N.C."/>
            <person name="Shea T."/>
            <person name="Cuomo C.A."/>
        </authorList>
    </citation>
    <scope>NUCLEOTIDE SEQUENCE</scope>
    <source>
        <strain evidence="14">B8441</strain>
    </source>
</reference>
<dbReference type="VEuPathDB" id="FungiDB:QG37_00734"/>
<dbReference type="InterPro" id="IPR009401">
    <property type="entry name" value="Med13_C"/>
</dbReference>
<reference evidence="15 16" key="1">
    <citation type="journal article" date="2017" name="Clin. Infect. Dis.">
        <title>Simultaneous emergence of multidrug-resistant Candida auris on 3 continents confirmed by whole-genome sequencing and epidemiological analyses.</title>
        <authorList>
            <person name="Lockhart S.R."/>
            <person name="Etienne K.A."/>
            <person name="Vallabhaneni S."/>
            <person name="Farooqi J."/>
            <person name="Chowdhary A."/>
            <person name="Govender N.P."/>
            <person name="Colombo A.L."/>
            <person name="Calvo B."/>
            <person name="Cuomo C.A."/>
            <person name="Desjardins C.A."/>
            <person name="Berkow E.L."/>
            <person name="Castanheira M."/>
            <person name="Magobo R.E."/>
            <person name="Jabeen K."/>
            <person name="Asghar R.J."/>
            <person name="Meis J.F."/>
            <person name="Jackson B."/>
            <person name="Chiller T."/>
            <person name="Litvintseva A.P."/>
        </authorList>
    </citation>
    <scope>NUCLEOTIDE SEQUENCE [LARGE SCALE GENOMIC DNA]</scope>
    <source>
        <strain evidence="15 16">B8441</strain>
    </source>
</reference>
<dbReference type="InterPro" id="IPR021643">
    <property type="entry name" value="Mediator_Med13_N"/>
</dbReference>
<evidence type="ECO:0000259" key="13">
    <source>
        <dbReference type="Pfam" id="PF11597"/>
    </source>
</evidence>
<keyword evidence="4 10" id="KW-0678">Repressor</keyword>
<dbReference type="PANTHER" id="PTHR48249">
    <property type="entry name" value="MEDIATOR OF RNA POLYMERASE II TRANSCRIPTION SUBUNIT 13"/>
    <property type="match status" value="1"/>
</dbReference>
<evidence type="ECO:0000256" key="1">
    <source>
        <dbReference type="ARBA" id="ARBA00004123"/>
    </source>
</evidence>
<evidence type="ECO:0000256" key="5">
    <source>
        <dbReference type="ARBA" id="ARBA00023015"/>
    </source>
</evidence>
<accession>A0A2H0ZNM9</accession>
<feature type="compositionally biased region" description="Polar residues" evidence="11">
    <location>
        <begin position="379"/>
        <end position="388"/>
    </location>
</feature>
<evidence type="ECO:0000256" key="11">
    <source>
        <dbReference type="SAM" id="MobiDB-lite"/>
    </source>
</evidence>
<keyword evidence="5 10" id="KW-0805">Transcription regulation</keyword>
<protein>
    <recommendedName>
        <fullName evidence="3 10">Mediator of RNA polymerase II transcription subunit 13</fullName>
    </recommendedName>
    <alternativeName>
        <fullName evidence="9 10">Mediator complex subunit 13</fullName>
    </alternativeName>
</protein>
<dbReference type="GO" id="GO:0003713">
    <property type="term" value="F:transcription coactivator activity"/>
    <property type="evidence" value="ECO:0007669"/>
    <property type="project" value="TreeGrafter"/>
</dbReference>
<comment type="caution">
    <text evidence="15">The sequence shown here is derived from an EMBL/GenBank/DDBJ whole genome shotgun (WGS) entry which is preliminary data.</text>
</comment>
<feature type="compositionally biased region" description="Polar residues" evidence="11">
    <location>
        <begin position="597"/>
        <end position="621"/>
    </location>
</feature>
<keyword evidence="8 10" id="KW-0539">Nucleus</keyword>
<feature type="compositionally biased region" description="Acidic residues" evidence="11">
    <location>
        <begin position="570"/>
        <end position="584"/>
    </location>
</feature>
<evidence type="ECO:0000313" key="16">
    <source>
        <dbReference type="Proteomes" id="UP000230249"/>
    </source>
</evidence>
<evidence type="ECO:0000256" key="3">
    <source>
        <dbReference type="ARBA" id="ARBA00019618"/>
    </source>
</evidence>
<dbReference type="PANTHER" id="PTHR48249:SF3">
    <property type="entry name" value="MEDIATOR OF RNA POLYMERASE II TRANSCRIPTION SUBUNIT 13"/>
    <property type="match status" value="1"/>
</dbReference>
<feature type="compositionally biased region" description="Basic and acidic residues" evidence="11">
    <location>
        <begin position="286"/>
        <end position="309"/>
    </location>
</feature>
<feature type="compositionally biased region" description="Polar residues" evidence="11">
    <location>
        <begin position="628"/>
        <end position="645"/>
    </location>
</feature>
<comment type="similarity">
    <text evidence="2 10">Belongs to the Mediator complex subunit 13 family.</text>
</comment>
<feature type="region of interest" description="Disordered" evidence="11">
    <location>
        <begin position="245"/>
        <end position="389"/>
    </location>
</feature>
<feature type="compositionally biased region" description="Basic and acidic residues" evidence="11">
    <location>
        <begin position="671"/>
        <end position="686"/>
    </location>
</feature>
<evidence type="ECO:0000256" key="2">
    <source>
        <dbReference type="ARBA" id="ARBA00009354"/>
    </source>
</evidence>
<keyword evidence="6 10" id="KW-0010">Activator</keyword>
<dbReference type="VEuPathDB" id="FungiDB:B9J08_003858"/>
<dbReference type="Pfam" id="PF11597">
    <property type="entry name" value="Med13_N"/>
    <property type="match status" value="1"/>
</dbReference>
<evidence type="ECO:0000259" key="12">
    <source>
        <dbReference type="Pfam" id="PF06333"/>
    </source>
</evidence>
<feature type="domain" description="Mediator complex subunit Med13 N-terminal" evidence="13">
    <location>
        <begin position="2"/>
        <end position="159"/>
    </location>
</feature>
<feature type="domain" description="Mediator complex subunit Med13 C-terminal" evidence="12">
    <location>
        <begin position="1202"/>
        <end position="1524"/>
    </location>
</feature>
<feature type="region of interest" description="Disordered" evidence="11">
    <location>
        <begin position="597"/>
        <end position="649"/>
    </location>
</feature>
<dbReference type="Pfam" id="PF06333">
    <property type="entry name" value="Med13_C"/>
    <property type="match status" value="1"/>
</dbReference>
<sequence length="1572" mass="175625">MFGNYLVCKSSDEIRQYSIVQIDPVVLENGDMLVSLSQMNRIALWGTDIVNTNMISSDITNTFVIYVIPSGLRCHFFSVHDFSQTFTVTPPKSSGNLLRLLKLSTGIDLSERTEILWVKLIPNLQHLNNQTSDISSFIHEVDNKKFILWPWELCLLQFGYEDSRLEEKQQGPSSTDPLQLIHRFIDSLAFEKEEFTSRNGPPFTNSNANAHSTSNMFNYNVPSSISTGRSSGQGTMPEFLQIKSDTPAASVSESNGRQNVSQLEESQQGDTEERSRMQPDTAKSGVKADDDKFHDSKTTETKGEAHMDDINDDEDLFGESSGSEDVDSSTISKTDKDRADRASSNVNATYSKEHSSVKQMAPSTAENTSSCADEEHINETSMSPTTFVNIPKDQMISDIESIPSSYKDPGAPLPIVPTPIIPQHSNLGVGPNDYSNLSKLSSLPHRARLRLERAREPLNNPERQGYVFSPLRFNPVIKSSIDTKYGKGGKFYVSQNANQDYEQKVRRPRETSVSHGSPIQLANDENILGDMPFFNSGRDPGHEASFVKPQPSESHESTETQHQDDARETDNDDEEESDFDEDYDDHELKTSPLQLNISNQDPQIGLSSTYDALDTQNSNHPTLFPHTSMLSPSNEESKNKLSTFESPPPPNSLGNIQGSVMSPVFASQFGNKDDSTVPGSDMKDGEASLAPTSSMSPLNSSSNAMGESSNCLPLILRSINVLTIPPEFIVERKRERWDDVTMSSGFDITVMEDMEDINDGRFGHLSVKSKNIEEYLKWVTNNVVFDFGGFEARNSSKIKLPSESIVHDDTPESEPSELVIDTFKNIFPLSFRMGLDEFRFGHNFSTSAENHEDPTKKNEMDLLERMNDNVELAGSVSQDMRQLSWDSIYHDVGENKKNALQSMVLLDEARQKWETHKGEDDAFTSLHDVKVKVIKNASDEINLDFLGLRFWHYLKFKPIHKPRNFQVLLISESSSAGNDRTTLDGGNLSFLSLLRNNYKDNHFGDIKRLSLQVPDDRQDLEGLTNGIISAENVLNDATYGKYYGMINRTLKSLAELIKLDLINKINRFDFDRPLLLLFISFDRSLSSLSSISKLCRNFKTALSNQHLSLVDLFCHIIPGDLIMKQCGQERRLRYLSNTQMTNISMLLYNKCPSQKISTSLRKKLEVTELYTRLVKESPVALNSKIYNRSMNADGGVALLDDLFLHVAYERSIDRRWVSAAWSDPHGAVIRTKSWLCSTKKPSSSASHDIGAIIGEIWDVSSSLFKILNDDDSRRACTTGGKRYLVLTRINSILPDDELVFWKRLTTKYKEMSLIVLSANRMPKASFNLEDSCSQPTASCGQSPKSMPANQKGKLYGLPSSHGSELLGTFGESGVPYTSSPANADMNSTSPINSGGITVQSPNQFMNLSANFLSPQDCGPSGQLPESTTNDEANLVLQDESLEIMGFIPQTSLPSTNSPTRLAMRNGYLIKTQERSDAPKVPKILVFEVSLLSCSNHWNVNNLMKILLNQLKKLIYLNQVVGVCDIGDNFVSGNFSRGTHKKTIRSIIPWHINAVGKCLDYLVHIRVDEDPLA</sequence>
<reference evidence="15" key="2">
    <citation type="submission" date="2017-11" db="EMBL/GenBank/DDBJ databases">
        <title>Candida auris genome assembly and annotation.</title>
        <authorList>
            <person name="Munoz J.F."/>
            <person name="Gade L.G."/>
            <person name="Chow N.A."/>
            <person name="Litvintseva A.P."/>
            <person name="Loparev V.N."/>
            <person name="Cuomo C.A."/>
        </authorList>
    </citation>
    <scope>NUCLEOTIDE SEQUENCE</scope>
    <source>
        <strain evidence="15">B8441</strain>
    </source>
</reference>
<dbReference type="VEuPathDB" id="FungiDB:CJJ07_003792"/>
<dbReference type="VEuPathDB" id="FungiDB:CJI96_0002388"/>